<evidence type="ECO:0000313" key="2">
    <source>
        <dbReference type="Ensembl" id="ENSANAP00000008239.1"/>
    </source>
</evidence>
<feature type="region of interest" description="Disordered" evidence="1">
    <location>
        <begin position="1"/>
        <end position="24"/>
    </location>
</feature>
<dbReference type="PANTHER" id="PTHR45166">
    <property type="entry name" value="V-SET AND IMMUNOGLOBULIN DOMAIN-CONTAINING PROTEIN 8"/>
    <property type="match status" value="1"/>
</dbReference>
<dbReference type="Proteomes" id="UP000233020">
    <property type="component" value="Unplaced"/>
</dbReference>
<reference evidence="2" key="2">
    <citation type="submission" date="2025-09" db="UniProtKB">
        <authorList>
            <consortium name="Ensembl"/>
        </authorList>
    </citation>
    <scope>IDENTIFICATION</scope>
</reference>
<accession>A0A2K5CHT7</accession>
<dbReference type="InterPro" id="IPR052871">
    <property type="entry name" value="V-set/Ig_domain"/>
</dbReference>
<sequence>IGMVAPGPLQGRRPRKHEGEEDAVAPGCKASGCGSRVTHLLGYPTQNVSRSLRRKYAPPPCGGPEDVALAPCTAAAACEAGPSPVYVKVKSAEPADCAEGLAQCKNGLLVSSPHCEDCAHPGLPPRLVTNCPSATLRPTQDAASRRMNAPLAAAWHWLRRWLVTLASGVGFPQVGAWMRALPSPDCPSLRTPGKPRQLLYLSFVQENRCKNCCSNENRESKGRSGEGSGLTTSVLK</sequence>
<keyword evidence="3" id="KW-1185">Reference proteome</keyword>
<feature type="region of interest" description="Disordered" evidence="1">
    <location>
        <begin position="216"/>
        <end position="236"/>
    </location>
</feature>
<protein>
    <submittedName>
        <fullName evidence="2">Cilia and flagella associated protein 45</fullName>
    </submittedName>
</protein>
<evidence type="ECO:0000313" key="3">
    <source>
        <dbReference type="Proteomes" id="UP000233020"/>
    </source>
</evidence>
<gene>
    <name evidence="2" type="primary">CFAP45</name>
</gene>
<name>A0A2K5CHT7_AOTNA</name>
<dbReference type="GeneTree" id="ENSGT00730000111174"/>
<evidence type="ECO:0000256" key="1">
    <source>
        <dbReference type="SAM" id="MobiDB-lite"/>
    </source>
</evidence>
<dbReference type="AlphaFoldDB" id="A0A2K5CHT7"/>
<dbReference type="PANTHER" id="PTHR45166:SF1">
    <property type="entry name" value="V-SET AND IMMUNOGLOBULIN DOMAIN-CONTAINING PROTEIN 8"/>
    <property type="match status" value="1"/>
</dbReference>
<proteinExistence type="predicted"/>
<organism evidence="2 3">
    <name type="scientific">Aotus nancymaae</name>
    <name type="common">Ma's night monkey</name>
    <dbReference type="NCBI Taxonomy" id="37293"/>
    <lineage>
        <taxon>Eukaryota</taxon>
        <taxon>Metazoa</taxon>
        <taxon>Chordata</taxon>
        <taxon>Craniata</taxon>
        <taxon>Vertebrata</taxon>
        <taxon>Euteleostomi</taxon>
        <taxon>Mammalia</taxon>
        <taxon>Eutheria</taxon>
        <taxon>Euarchontoglires</taxon>
        <taxon>Primates</taxon>
        <taxon>Haplorrhini</taxon>
        <taxon>Platyrrhini</taxon>
        <taxon>Aotidae</taxon>
        <taxon>Aotus</taxon>
    </lineage>
</organism>
<reference evidence="2" key="1">
    <citation type="submission" date="2025-08" db="UniProtKB">
        <authorList>
            <consortium name="Ensembl"/>
        </authorList>
    </citation>
    <scope>IDENTIFICATION</scope>
</reference>
<dbReference type="Ensembl" id="ENSANAT00000026020.1">
    <property type="protein sequence ID" value="ENSANAP00000008239.1"/>
    <property type="gene ID" value="ENSANAG00000022146.1"/>
</dbReference>